<feature type="non-terminal residue" evidence="8">
    <location>
        <position position="1"/>
    </location>
</feature>
<dbReference type="Gene3D" id="3.40.710.10">
    <property type="entry name" value="DD-peptidase/beta-lactamase superfamily"/>
    <property type="match status" value="1"/>
</dbReference>
<evidence type="ECO:0000256" key="3">
    <source>
        <dbReference type="ARBA" id="ARBA00012865"/>
    </source>
</evidence>
<evidence type="ECO:0000313" key="8">
    <source>
        <dbReference type="EMBL" id="KYG06261.1"/>
    </source>
</evidence>
<gene>
    <name evidence="8" type="ORF">BE21_35865</name>
</gene>
<dbReference type="InterPro" id="IPR000871">
    <property type="entry name" value="Beta-lactam_class-A"/>
</dbReference>
<dbReference type="InterPro" id="IPR012338">
    <property type="entry name" value="Beta-lactam/transpept-like"/>
</dbReference>
<protein>
    <recommendedName>
        <fullName evidence="3 6">Beta-lactamase</fullName>
        <ecNumber evidence="3 6">3.5.2.6</ecNumber>
    </recommendedName>
</protein>
<dbReference type="PANTHER" id="PTHR35333:SF3">
    <property type="entry name" value="BETA-LACTAMASE-TYPE TRANSPEPTIDASE FOLD CONTAINING PROTEIN"/>
    <property type="match status" value="1"/>
</dbReference>
<evidence type="ECO:0000256" key="4">
    <source>
        <dbReference type="ARBA" id="ARBA00022801"/>
    </source>
</evidence>
<dbReference type="GO" id="GO:0008800">
    <property type="term" value="F:beta-lactamase activity"/>
    <property type="evidence" value="ECO:0007669"/>
    <property type="project" value="UniProtKB-UniRule"/>
</dbReference>
<keyword evidence="4 6" id="KW-0378">Hydrolase</keyword>
<name>A0A150TNI2_SORCE</name>
<evidence type="ECO:0000256" key="1">
    <source>
        <dbReference type="ARBA" id="ARBA00001526"/>
    </source>
</evidence>
<evidence type="ECO:0000259" key="7">
    <source>
        <dbReference type="Pfam" id="PF13354"/>
    </source>
</evidence>
<dbReference type="GO" id="GO:0030655">
    <property type="term" value="P:beta-lactam antibiotic catabolic process"/>
    <property type="evidence" value="ECO:0007669"/>
    <property type="project" value="InterPro"/>
</dbReference>
<dbReference type="SUPFAM" id="SSF56601">
    <property type="entry name" value="beta-lactamase/transpeptidase-like"/>
    <property type="match status" value="1"/>
</dbReference>
<dbReference type="InterPro" id="IPR023650">
    <property type="entry name" value="Beta-lactam_class-A_AS"/>
</dbReference>
<evidence type="ECO:0000313" key="9">
    <source>
        <dbReference type="Proteomes" id="UP000075502"/>
    </source>
</evidence>
<evidence type="ECO:0000256" key="5">
    <source>
        <dbReference type="ARBA" id="ARBA00023251"/>
    </source>
</evidence>
<dbReference type="InterPro" id="IPR045155">
    <property type="entry name" value="Beta-lactam_cat"/>
</dbReference>
<dbReference type="PROSITE" id="PS00146">
    <property type="entry name" value="BETA_LACTAMASE_A"/>
    <property type="match status" value="1"/>
</dbReference>
<dbReference type="PANTHER" id="PTHR35333">
    <property type="entry name" value="BETA-LACTAMASE"/>
    <property type="match status" value="1"/>
</dbReference>
<dbReference type="NCBIfam" id="NF033103">
    <property type="entry name" value="bla_class_A"/>
    <property type="match status" value="1"/>
</dbReference>
<evidence type="ECO:0000256" key="2">
    <source>
        <dbReference type="ARBA" id="ARBA00009009"/>
    </source>
</evidence>
<organism evidence="8 9">
    <name type="scientific">Sorangium cellulosum</name>
    <name type="common">Polyangium cellulosum</name>
    <dbReference type="NCBI Taxonomy" id="56"/>
    <lineage>
        <taxon>Bacteria</taxon>
        <taxon>Pseudomonadati</taxon>
        <taxon>Myxococcota</taxon>
        <taxon>Polyangia</taxon>
        <taxon>Polyangiales</taxon>
        <taxon>Polyangiaceae</taxon>
        <taxon>Sorangium</taxon>
    </lineage>
</organism>
<dbReference type="EC" id="3.5.2.6" evidence="3 6"/>
<sequence length="273" mass="28371">ASPAPSPGPGAQAAPALARIEAQVGGRLGVAALDTATGARIAHRAAERFAMCSTFKTLLAACILARVDQGQLRLDHRVTYRASDLLDHAPVTRAHLAQGSLTVEELCAAVVEISDNTAANLLLAQIGGPAGLTAYLRGLGDEVTRLDRNELALNENVPGDPRDTSTPDAMTDTVRAILVGDRALQRASRERLASWMVRSTTGLARLRAGLPKDWVIGDKTGTGNGIANDVAVAWPPSRPPIVIACFVDAPSASADARNAAHADVARAVAEAFG</sequence>
<dbReference type="AlphaFoldDB" id="A0A150TNI2"/>
<dbReference type="PRINTS" id="PR00118">
    <property type="entry name" value="BLACTAMASEA"/>
</dbReference>
<accession>A0A150TNI2</accession>
<feature type="domain" description="Beta-lactamase class A catalytic" evidence="7">
    <location>
        <begin position="29"/>
        <end position="247"/>
    </location>
</feature>
<comment type="similarity">
    <text evidence="2 6">Belongs to the class-A beta-lactamase family.</text>
</comment>
<comment type="caution">
    <text evidence="8">The sequence shown here is derived from an EMBL/GenBank/DDBJ whole genome shotgun (WGS) entry which is preliminary data.</text>
</comment>
<comment type="catalytic activity">
    <reaction evidence="1 6">
        <text>a beta-lactam + H2O = a substituted beta-amino acid</text>
        <dbReference type="Rhea" id="RHEA:20401"/>
        <dbReference type="ChEBI" id="CHEBI:15377"/>
        <dbReference type="ChEBI" id="CHEBI:35627"/>
        <dbReference type="ChEBI" id="CHEBI:140347"/>
        <dbReference type="EC" id="3.5.2.6"/>
    </reaction>
</comment>
<proteinExistence type="inferred from homology"/>
<dbReference type="EMBL" id="JEME01001736">
    <property type="protein sequence ID" value="KYG06261.1"/>
    <property type="molecule type" value="Genomic_DNA"/>
</dbReference>
<dbReference type="Pfam" id="PF13354">
    <property type="entry name" value="Beta-lactamase2"/>
    <property type="match status" value="1"/>
</dbReference>
<keyword evidence="5 6" id="KW-0046">Antibiotic resistance</keyword>
<dbReference type="GO" id="GO:0046677">
    <property type="term" value="P:response to antibiotic"/>
    <property type="evidence" value="ECO:0007669"/>
    <property type="project" value="UniProtKB-UniRule"/>
</dbReference>
<reference evidence="8 9" key="1">
    <citation type="submission" date="2014-02" db="EMBL/GenBank/DDBJ databases">
        <title>The small core and large imbalanced accessory genome model reveals a collaborative survival strategy of Sorangium cellulosum strains in nature.</title>
        <authorList>
            <person name="Han K."/>
            <person name="Peng R."/>
            <person name="Blom J."/>
            <person name="Li Y.-Z."/>
        </authorList>
    </citation>
    <scope>NUCLEOTIDE SEQUENCE [LARGE SCALE GENOMIC DNA]</scope>
    <source>
        <strain evidence="8 9">So0007-03</strain>
    </source>
</reference>
<evidence type="ECO:0000256" key="6">
    <source>
        <dbReference type="RuleBase" id="RU361140"/>
    </source>
</evidence>
<dbReference type="Proteomes" id="UP000075502">
    <property type="component" value="Unassembled WGS sequence"/>
</dbReference>